<feature type="compositionally biased region" description="Polar residues" evidence="1">
    <location>
        <begin position="32"/>
        <end position="46"/>
    </location>
</feature>
<organism evidence="2 3">
    <name type="scientific">Datura stramonium</name>
    <name type="common">Jimsonweed</name>
    <name type="synonym">Common thornapple</name>
    <dbReference type="NCBI Taxonomy" id="4076"/>
    <lineage>
        <taxon>Eukaryota</taxon>
        <taxon>Viridiplantae</taxon>
        <taxon>Streptophyta</taxon>
        <taxon>Embryophyta</taxon>
        <taxon>Tracheophyta</taxon>
        <taxon>Spermatophyta</taxon>
        <taxon>Magnoliopsida</taxon>
        <taxon>eudicotyledons</taxon>
        <taxon>Gunneridae</taxon>
        <taxon>Pentapetalae</taxon>
        <taxon>asterids</taxon>
        <taxon>lamiids</taxon>
        <taxon>Solanales</taxon>
        <taxon>Solanaceae</taxon>
        <taxon>Solanoideae</taxon>
        <taxon>Datureae</taxon>
        <taxon>Datura</taxon>
    </lineage>
</organism>
<gene>
    <name evidence="2" type="ORF">HAX54_051511</name>
</gene>
<evidence type="ECO:0000313" key="3">
    <source>
        <dbReference type="Proteomes" id="UP000823775"/>
    </source>
</evidence>
<sequence length="61" mass="6187">KRRVERGQNKIARTTSGFSGSIGGGNQGVTSEGSSVPAQSTPQASGSLPCRHSQGNGSQSR</sequence>
<evidence type="ECO:0000313" key="2">
    <source>
        <dbReference type="EMBL" id="MCD7463833.1"/>
    </source>
</evidence>
<accession>A0ABS8SYN5</accession>
<comment type="caution">
    <text evidence="2">The sequence shown here is derived from an EMBL/GenBank/DDBJ whole genome shotgun (WGS) entry which is preliminary data.</text>
</comment>
<dbReference type="EMBL" id="JACEIK010000919">
    <property type="protein sequence ID" value="MCD7463833.1"/>
    <property type="molecule type" value="Genomic_DNA"/>
</dbReference>
<evidence type="ECO:0000256" key="1">
    <source>
        <dbReference type="SAM" id="MobiDB-lite"/>
    </source>
</evidence>
<feature type="non-terminal residue" evidence="2">
    <location>
        <position position="1"/>
    </location>
</feature>
<proteinExistence type="predicted"/>
<reference evidence="2 3" key="1">
    <citation type="journal article" date="2021" name="BMC Genomics">
        <title>Datura genome reveals duplications of psychoactive alkaloid biosynthetic genes and high mutation rate following tissue culture.</title>
        <authorList>
            <person name="Rajewski A."/>
            <person name="Carter-House D."/>
            <person name="Stajich J."/>
            <person name="Litt A."/>
        </authorList>
    </citation>
    <scope>NUCLEOTIDE SEQUENCE [LARGE SCALE GENOMIC DNA]</scope>
    <source>
        <strain evidence="2">AR-01</strain>
    </source>
</reference>
<protein>
    <submittedName>
        <fullName evidence="2">Uncharacterized protein</fullName>
    </submittedName>
</protein>
<name>A0ABS8SYN5_DATST</name>
<dbReference type="Proteomes" id="UP000823775">
    <property type="component" value="Unassembled WGS sequence"/>
</dbReference>
<keyword evidence="3" id="KW-1185">Reference proteome</keyword>
<feature type="region of interest" description="Disordered" evidence="1">
    <location>
        <begin position="1"/>
        <end position="61"/>
    </location>
</feature>